<comment type="caution">
    <text evidence="1">The sequence shown here is derived from an EMBL/GenBank/DDBJ whole genome shotgun (WGS) entry which is preliminary data.</text>
</comment>
<dbReference type="RefSeq" id="WP_141850111.1">
    <property type="nucleotide sequence ID" value="NZ_BAAAPR010000019.1"/>
</dbReference>
<dbReference type="GO" id="GO:0016787">
    <property type="term" value="F:hydrolase activity"/>
    <property type="evidence" value="ECO:0007669"/>
    <property type="project" value="UniProtKB-KW"/>
</dbReference>
<dbReference type="Gene3D" id="3.40.50.1820">
    <property type="entry name" value="alpha/beta hydrolase"/>
    <property type="match status" value="1"/>
</dbReference>
<keyword evidence="1" id="KW-0378">Hydrolase</keyword>
<dbReference type="PANTHER" id="PTHR37946:SF1">
    <property type="entry name" value="SLL1969 PROTEIN"/>
    <property type="match status" value="1"/>
</dbReference>
<organism evidence="1 2">
    <name type="scientific">Lapillicoccus jejuensis</name>
    <dbReference type="NCBI Taxonomy" id="402171"/>
    <lineage>
        <taxon>Bacteria</taxon>
        <taxon>Bacillati</taxon>
        <taxon>Actinomycetota</taxon>
        <taxon>Actinomycetes</taxon>
        <taxon>Micrococcales</taxon>
        <taxon>Intrasporangiaceae</taxon>
        <taxon>Lapillicoccus</taxon>
    </lineage>
</organism>
<dbReference type="InterPro" id="IPR029058">
    <property type="entry name" value="AB_hydrolase_fold"/>
</dbReference>
<keyword evidence="2" id="KW-1185">Reference proteome</keyword>
<dbReference type="Pfam" id="PF02089">
    <property type="entry name" value="Palm_thioest"/>
    <property type="match status" value="1"/>
</dbReference>
<accession>A0A542E6K3</accession>
<reference evidence="1 2" key="1">
    <citation type="submission" date="2019-06" db="EMBL/GenBank/DDBJ databases">
        <title>Sequencing the genomes of 1000 actinobacteria strains.</title>
        <authorList>
            <person name="Klenk H.-P."/>
        </authorList>
    </citation>
    <scope>NUCLEOTIDE SEQUENCE [LARGE SCALE GENOMIC DNA]</scope>
    <source>
        <strain evidence="1 2">DSM 18607</strain>
    </source>
</reference>
<dbReference type="SUPFAM" id="SSF53474">
    <property type="entry name" value="alpha/beta-Hydrolases"/>
    <property type="match status" value="1"/>
</dbReference>
<evidence type="ECO:0000313" key="1">
    <source>
        <dbReference type="EMBL" id="TQJ10963.1"/>
    </source>
</evidence>
<gene>
    <name evidence="1" type="ORF">FB458_4107</name>
</gene>
<proteinExistence type="predicted"/>
<name>A0A542E6K3_9MICO</name>
<evidence type="ECO:0000313" key="2">
    <source>
        <dbReference type="Proteomes" id="UP000317893"/>
    </source>
</evidence>
<dbReference type="Proteomes" id="UP000317893">
    <property type="component" value="Unassembled WGS sequence"/>
</dbReference>
<protein>
    <submittedName>
        <fullName evidence="1">Triacylglycerol esterase/lipase EstA (Alpha/beta hydrolase family)</fullName>
    </submittedName>
</protein>
<dbReference type="AlphaFoldDB" id="A0A542E6K3"/>
<sequence>MLANLAPARRRFVLAVLGLALLGSVAVAVGVLRDRSDAAAPVDPSRPGPVLLVPGYGGSEQSLAPLAAVLRDAGRDVTVVPLPDRAQGPLDDQADALAAAVSAVRGRTGASSVDLVGYSAGGVVARLYVLEHGGAGQVRRLVTLGSPHHGTEVAALGSLVPGTCPTACQELAPDSALLARLDREPLPVGLVALSLWSRDDEVVVPPTSSVLAGVPSPAVQDVCPAVTVGHGGLPGDRAVQRIVALTLGTGPVPTSTARAGAIC</sequence>
<dbReference type="OrthoDB" id="8871309at2"/>
<dbReference type="PANTHER" id="PTHR37946">
    <property type="entry name" value="SLL1969 PROTEIN"/>
    <property type="match status" value="1"/>
</dbReference>
<dbReference type="EMBL" id="VFMN01000001">
    <property type="protein sequence ID" value="TQJ10963.1"/>
    <property type="molecule type" value="Genomic_DNA"/>
</dbReference>